<dbReference type="Pfam" id="PF12802">
    <property type="entry name" value="MarR_2"/>
    <property type="match status" value="1"/>
</dbReference>
<dbReference type="AlphaFoldDB" id="A0A1M4X4L8"/>
<dbReference type="STRING" id="1121881.SAMN02745225_01894"/>
<dbReference type="Proteomes" id="UP000184295">
    <property type="component" value="Unassembled WGS sequence"/>
</dbReference>
<dbReference type="PROSITE" id="PS50995">
    <property type="entry name" value="HTH_MARR_2"/>
    <property type="match status" value="1"/>
</dbReference>
<dbReference type="InterPro" id="IPR036390">
    <property type="entry name" value="WH_DNA-bd_sf"/>
</dbReference>
<dbReference type="InterPro" id="IPR039422">
    <property type="entry name" value="MarR/SlyA-like"/>
</dbReference>
<dbReference type="PANTHER" id="PTHR33164">
    <property type="entry name" value="TRANSCRIPTIONAL REGULATOR, MARR FAMILY"/>
    <property type="match status" value="1"/>
</dbReference>
<dbReference type="GO" id="GO:0006950">
    <property type="term" value="P:response to stress"/>
    <property type="evidence" value="ECO:0007669"/>
    <property type="project" value="TreeGrafter"/>
</dbReference>
<dbReference type="GO" id="GO:0003700">
    <property type="term" value="F:DNA-binding transcription factor activity"/>
    <property type="evidence" value="ECO:0007669"/>
    <property type="project" value="InterPro"/>
</dbReference>
<dbReference type="GO" id="GO:0003677">
    <property type="term" value="F:DNA binding"/>
    <property type="evidence" value="ECO:0007669"/>
    <property type="project" value="UniProtKB-KW"/>
</dbReference>
<dbReference type="Gene3D" id="1.10.10.10">
    <property type="entry name" value="Winged helix-like DNA-binding domain superfamily/Winged helix DNA-binding domain"/>
    <property type="match status" value="1"/>
</dbReference>
<sequence length="156" mass="17573">MSETYHEPDSNPAALDALVRASRLMLAIAIQSLAVLEIDLTLLQYRSLVIIAQHPECTVSALASALGVSHPTASRLCDRLCEKGLIDRRQSTLDRRRVELSLFPKAVEALDAVTTTRRSQFERLLEMIPKHKWKNIEDALNLISDAANEPREESWR</sequence>
<protein>
    <submittedName>
        <fullName evidence="2">DNA-binding transcriptional regulator, MarR family</fullName>
    </submittedName>
</protein>
<dbReference type="InterPro" id="IPR011991">
    <property type="entry name" value="ArsR-like_HTH"/>
</dbReference>
<dbReference type="SUPFAM" id="SSF46785">
    <property type="entry name" value="Winged helix' DNA-binding domain"/>
    <property type="match status" value="1"/>
</dbReference>
<keyword evidence="3" id="KW-1185">Reference proteome</keyword>
<name>A0A1M4X4L8_9ACTN</name>
<dbReference type="InterPro" id="IPR000835">
    <property type="entry name" value="HTH_MarR-typ"/>
</dbReference>
<dbReference type="OrthoDB" id="3573114at2"/>
<organism evidence="2 3">
    <name type="scientific">Ferrithrix thermotolerans DSM 19514</name>
    <dbReference type="NCBI Taxonomy" id="1121881"/>
    <lineage>
        <taxon>Bacteria</taxon>
        <taxon>Bacillati</taxon>
        <taxon>Actinomycetota</taxon>
        <taxon>Acidimicrobiia</taxon>
        <taxon>Acidimicrobiales</taxon>
        <taxon>Acidimicrobiaceae</taxon>
        <taxon>Ferrithrix</taxon>
    </lineage>
</organism>
<dbReference type="CDD" id="cd00090">
    <property type="entry name" value="HTH_ARSR"/>
    <property type="match status" value="1"/>
</dbReference>
<dbReference type="PANTHER" id="PTHR33164:SF94">
    <property type="entry name" value="TRANSCRIPTIONAL REGULATORY PROTEIN-RELATED"/>
    <property type="match status" value="1"/>
</dbReference>
<reference evidence="3" key="1">
    <citation type="submission" date="2016-11" db="EMBL/GenBank/DDBJ databases">
        <authorList>
            <person name="Varghese N."/>
            <person name="Submissions S."/>
        </authorList>
    </citation>
    <scope>NUCLEOTIDE SEQUENCE [LARGE SCALE GENOMIC DNA]</scope>
    <source>
        <strain evidence="3">DSM 19514</strain>
    </source>
</reference>
<feature type="domain" description="HTH marR-type" evidence="1">
    <location>
        <begin position="11"/>
        <end position="148"/>
    </location>
</feature>
<accession>A0A1M4X4L8</accession>
<dbReference type="SMART" id="SM00347">
    <property type="entry name" value="HTH_MARR"/>
    <property type="match status" value="1"/>
</dbReference>
<proteinExistence type="predicted"/>
<keyword evidence="2" id="KW-0238">DNA-binding</keyword>
<dbReference type="EMBL" id="FQUL01000033">
    <property type="protein sequence ID" value="SHE88409.1"/>
    <property type="molecule type" value="Genomic_DNA"/>
</dbReference>
<gene>
    <name evidence="2" type="ORF">SAMN02745225_01894</name>
</gene>
<evidence type="ECO:0000259" key="1">
    <source>
        <dbReference type="PROSITE" id="PS50995"/>
    </source>
</evidence>
<evidence type="ECO:0000313" key="3">
    <source>
        <dbReference type="Proteomes" id="UP000184295"/>
    </source>
</evidence>
<evidence type="ECO:0000313" key="2">
    <source>
        <dbReference type="EMBL" id="SHE88409.1"/>
    </source>
</evidence>
<dbReference type="InterPro" id="IPR036388">
    <property type="entry name" value="WH-like_DNA-bd_sf"/>
</dbReference>
<dbReference type="RefSeq" id="WP_072791744.1">
    <property type="nucleotide sequence ID" value="NZ_FQUL01000033.1"/>
</dbReference>